<dbReference type="Proteomes" id="UP000226192">
    <property type="component" value="Unassembled WGS sequence"/>
</dbReference>
<keyword evidence="6" id="KW-1185">Reference proteome</keyword>
<evidence type="ECO:0000313" key="6">
    <source>
        <dbReference type="Proteomes" id="UP000226192"/>
    </source>
</evidence>
<dbReference type="PANTHER" id="PTHR42919">
    <property type="entry name" value="N-ALPHA-ACETYLTRANSFERASE"/>
    <property type="match status" value="1"/>
</dbReference>
<gene>
    <name evidence="5" type="ORF">CDD81_3080</name>
</gene>
<dbReference type="GO" id="GO:0007064">
    <property type="term" value="P:mitotic sister chromatid cohesion"/>
    <property type="evidence" value="ECO:0007669"/>
    <property type="project" value="TreeGrafter"/>
</dbReference>
<sequence>MSLPTSKASASQLSIRSFFQSKGTPNYVSPPAALPASNDTPAGSNAHDEKSSLSGASSGSPRSQKVDAPFPPWPTNLPPQAAIRPVTTADIVALRRINTLLLPVSYPDTFYQLVVDPESPSRFSRVITWAANDGDEPKVVGAVVSRVQPSPRAQNHDDLYIQSLCLLSPYRGLGLVAAALQHIVATAVADPGCHVRLITAHVWTENDQGLRWYDGRGFRRREPPVQDYYRKLRPGSAWLVERDVDTPIRGSQSSSSIAPPPSRSIAPSPTAAVVNLGAPAPPSSTPSCPSQEGTSSTASFKFPGDPRAGTETSPPIVPPAPSRGQSYQSQRPETDWNDLPADMAPNLLLSSRSNRKEPNSGTSSRSSSAARKKRDRTYPAAAFGS</sequence>
<dbReference type="OrthoDB" id="47374at2759"/>
<dbReference type="InterPro" id="IPR000182">
    <property type="entry name" value="GNAT_dom"/>
</dbReference>
<dbReference type="AlphaFoldDB" id="A0A2C5YEB7"/>
<feature type="region of interest" description="Disordered" evidence="3">
    <location>
        <begin position="248"/>
        <end position="385"/>
    </location>
</feature>
<organism evidence="5 6">
    <name type="scientific">Ophiocordyceps australis</name>
    <dbReference type="NCBI Taxonomy" id="1399860"/>
    <lineage>
        <taxon>Eukaryota</taxon>
        <taxon>Fungi</taxon>
        <taxon>Dikarya</taxon>
        <taxon>Ascomycota</taxon>
        <taxon>Pezizomycotina</taxon>
        <taxon>Sordariomycetes</taxon>
        <taxon>Hypocreomycetidae</taxon>
        <taxon>Hypocreales</taxon>
        <taxon>Ophiocordycipitaceae</taxon>
        <taxon>Ophiocordyceps</taxon>
    </lineage>
</organism>
<dbReference type="Pfam" id="PF00583">
    <property type="entry name" value="Acetyltransf_1"/>
    <property type="match status" value="1"/>
</dbReference>
<keyword evidence="2" id="KW-0012">Acyltransferase</keyword>
<evidence type="ECO:0000256" key="3">
    <source>
        <dbReference type="SAM" id="MobiDB-lite"/>
    </source>
</evidence>
<proteinExistence type="predicted"/>
<evidence type="ECO:0000313" key="5">
    <source>
        <dbReference type="EMBL" id="PHH65221.1"/>
    </source>
</evidence>
<reference evidence="5 6" key="1">
    <citation type="submission" date="2017-06" db="EMBL/GenBank/DDBJ databases">
        <title>Ant-infecting Ophiocordyceps genomes reveal a high diversity of potential behavioral manipulation genes and a possible major role for enterotoxins.</title>
        <authorList>
            <person name="De Bekker C."/>
            <person name="Evans H.C."/>
            <person name="Brachmann A."/>
            <person name="Hughes D.P."/>
        </authorList>
    </citation>
    <scope>NUCLEOTIDE SEQUENCE [LARGE SCALE GENOMIC DNA]</scope>
    <source>
        <strain evidence="5 6">Map64</strain>
    </source>
</reference>
<dbReference type="GO" id="GO:0031415">
    <property type="term" value="C:NatA complex"/>
    <property type="evidence" value="ECO:0007669"/>
    <property type="project" value="TreeGrafter"/>
</dbReference>
<dbReference type="Gene3D" id="3.40.630.30">
    <property type="match status" value="1"/>
</dbReference>
<feature type="compositionally biased region" description="Low complexity" evidence="3">
    <location>
        <begin position="248"/>
        <end position="269"/>
    </location>
</feature>
<dbReference type="SUPFAM" id="SSF55729">
    <property type="entry name" value="Acyl-CoA N-acyltransferases (Nat)"/>
    <property type="match status" value="1"/>
</dbReference>
<dbReference type="STRING" id="1399860.A0A2C5YEB7"/>
<dbReference type="PANTHER" id="PTHR42919:SF8">
    <property type="entry name" value="N-ALPHA-ACETYLTRANSFERASE 50"/>
    <property type="match status" value="1"/>
</dbReference>
<dbReference type="CDD" id="cd04301">
    <property type="entry name" value="NAT_SF"/>
    <property type="match status" value="1"/>
</dbReference>
<name>A0A2C5YEB7_9HYPO</name>
<dbReference type="PROSITE" id="PS51186">
    <property type="entry name" value="GNAT"/>
    <property type="match status" value="1"/>
</dbReference>
<dbReference type="InterPro" id="IPR016181">
    <property type="entry name" value="Acyl_CoA_acyltransferase"/>
</dbReference>
<evidence type="ECO:0000259" key="4">
    <source>
        <dbReference type="PROSITE" id="PS51186"/>
    </source>
</evidence>
<accession>A0A2C5YEB7</accession>
<dbReference type="InterPro" id="IPR051556">
    <property type="entry name" value="N-term/lysine_N-AcTrnsfr"/>
</dbReference>
<comment type="caution">
    <text evidence="5">The sequence shown here is derived from an EMBL/GenBank/DDBJ whole genome shotgun (WGS) entry which is preliminary data.</text>
</comment>
<evidence type="ECO:0000256" key="2">
    <source>
        <dbReference type="ARBA" id="ARBA00023315"/>
    </source>
</evidence>
<feature type="region of interest" description="Disordered" evidence="3">
    <location>
        <begin position="26"/>
        <end position="81"/>
    </location>
</feature>
<feature type="compositionally biased region" description="Low complexity" evidence="3">
    <location>
        <begin position="52"/>
        <end position="63"/>
    </location>
</feature>
<dbReference type="GO" id="GO:0016747">
    <property type="term" value="F:acyltransferase activity, transferring groups other than amino-acyl groups"/>
    <property type="evidence" value="ECO:0007669"/>
    <property type="project" value="InterPro"/>
</dbReference>
<evidence type="ECO:0000256" key="1">
    <source>
        <dbReference type="ARBA" id="ARBA00022679"/>
    </source>
</evidence>
<dbReference type="EMBL" id="NJET01000020">
    <property type="protein sequence ID" value="PHH65221.1"/>
    <property type="molecule type" value="Genomic_DNA"/>
</dbReference>
<keyword evidence="1" id="KW-0808">Transferase</keyword>
<feature type="domain" description="N-acetyltransferase" evidence="4">
    <location>
        <begin position="81"/>
        <end position="245"/>
    </location>
</feature>
<protein>
    <recommendedName>
        <fullName evidence="4">N-acetyltransferase domain-containing protein</fullName>
    </recommendedName>
</protein>